<dbReference type="PANTHER" id="PTHR34990">
    <property type="entry name" value="UDP-2,3-DIACYLGLUCOSAMINE HYDROLASE-RELATED"/>
    <property type="match status" value="1"/>
</dbReference>
<dbReference type="CDD" id="cd07398">
    <property type="entry name" value="MPP_YbbF-LpxH"/>
    <property type="match status" value="1"/>
</dbReference>
<gene>
    <name evidence="2" type="ORF">EVA_14820</name>
</gene>
<accession>J9GCG6</accession>
<dbReference type="GO" id="GO:0009245">
    <property type="term" value="P:lipid A biosynthetic process"/>
    <property type="evidence" value="ECO:0007669"/>
    <property type="project" value="TreeGrafter"/>
</dbReference>
<evidence type="ECO:0000256" key="1">
    <source>
        <dbReference type="ARBA" id="ARBA00022801"/>
    </source>
</evidence>
<dbReference type="InterPro" id="IPR029052">
    <property type="entry name" value="Metallo-depent_PP-like"/>
</dbReference>
<sequence>MKNVYFLSDAHLGSRAIPHGRTQERRLVNFLDSIKHDAAAVYLLGDIFDFWYEFKLVVPKGYTRFLGKISELTDLGVEVHFFIGNHDIWCGDYLEKECGVILHREPLTCEIYGKEFFLAHGDGLGDGDAKFKLLRTMFHSTTLQRLFSMLHPRWSIDFGLEWAKHSRLKRKDGKEPEYMGEDKEPLVLYTKQYLKEHPTINYFIYGHRHILLDLMLSRSARMLILGDWIQEFSYAVFDGENMFLEQFVEGESQYS</sequence>
<dbReference type="PANTHER" id="PTHR34990:SF1">
    <property type="entry name" value="UDP-2,3-DIACYLGLUCOSAMINE HYDROLASE"/>
    <property type="match status" value="1"/>
</dbReference>
<dbReference type="SUPFAM" id="SSF56300">
    <property type="entry name" value="Metallo-dependent phosphatases"/>
    <property type="match status" value="1"/>
</dbReference>
<dbReference type="GO" id="GO:0016020">
    <property type="term" value="C:membrane"/>
    <property type="evidence" value="ECO:0007669"/>
    <property type="project" value="GOC"/>
</dbReference>
<reference evidence="2" key="1">
    <citation type="journal article" date="2012" name="PLoS ONE">
        <title>Gene sets for utilization of primary and secondary nutrition supplies in the distal gut of endangered iberian lynx.</title>
        <authorList>
            <person name="Alcaide M."/>
            <person name="Messina E."/>
            <person name="Richter M."/>
            <person name="Bargiela R."/>
            <person name="Peplies J."/>
            <person name="Huws S.A."/>
            <person name="Newbold C.J."/>
            <person name="Golyshin P.N."/>
            <person name="Simon M.A."/>
            <person name="Lopez G."/>
            <person name="Yakimov M.M."/>
            <person name="Ferrer M."/>
        </authorList>
    </citation>
    <scope>NUCLEOTIDE SEQUENCE</scope>
</reference>
<dbReference type="Gene3D" id="3.60.21.10">
    <property type="match status" value="1"/>
</dbReference>
<name>J9GCG6_9ZZZZ</name>
<comment type="caution">
    <text evidence="2">The sequence shown here is derived from an EMBL/GenBank/DDBJ whole genome shotgun (WGS) entry which is preliminary data.</text>
</comment>
<protein>
    <submittedName>
        <fullName evidence="2">Metallophosphoesterase</fullName>
    </submittedName>
</protein>
<dbReference type="InterPro" id="IPR043461">
    <property type="entry name" value="LpxH-like"/>
</dbReference>
<proteinExistence type="predicted"/>
<dbReference type="EMBL" id="AMCI01004951">
    <property type="protein sequence ID" value="EJW97074.1"/>
    <property type="molecule type" value="Genomic_DNA"/>
</dbReference>
<keyword evidence="1" id="KW-0378">Hydrolase</keyword>
<organism evidence="2">
    <name type="scientific">gut metagenome</name>
    <dbReference type="NCBI Taxonomy" id="749906"/>
    <lineage>
        <taxon>unclassified sequences</taxon>
        <taxon>metagenomes</taxon>
        <taxon>organismal metagenomes</taxon>
    </lineage>
</organism>
<dbReference type="AlphaFoldDB" id="J9GCG6"/>
<evidence type="ECO:0000313" key="2">
    <source>
        <dbReference type="EMBL" id="EJW97074.1"/>
    </source>
</evidence>
<dbReference type="GO" id="GO:0008758">
    <property type="term" value="F:UDP-2,3-diacylglucosamine hydrolase activity"/>
    <property type="evidence" value="ECO:0007669"/>
    <property type="project" value="TreeGrafter"/>
</dbReference>